<protein>
    <recommendedName>
        <fullName evidence="5">Zinc finger DksA/TraR C4-type domain-containing protein</fullName>
    </recommendedName>
</protein>
<reference evidence="6 7" key="1">
    <citation type="submission" date="2017-05" db="EMBL/GenBank/DDBJ databases">
        <title>Whole genome sequencing of Yersinia kristensenii.</title>
        <authorList>
            <person name="Campioni F."/>
        </authorList>
    </citation>
    <scope>NUCLEOTIDE SEQUENCE [LARGE SCALE GENOMIC DNA]</scope>
    <source>
        <strain evidence="6 7">CFSAN060538</strain>
    </source>
</reference>
<dbReference type="Gene3D" id="1.20.120.910">
    <property type="entry name" value="DksA, coiled-coil domain"/>
    <property type="match status" value="1"/>
</dbReference>
<evidence type="ECO:0000256" key="2">
    <source>
        <dbReference type="ARBA" id="ARBA00022771"/>
    </source>
</evidence>
<dbReference type="AlphaFoldDB" id="A0AB73NI86"/>
<name>A0AB73NI86_YERKR</name>
<keyword evidence="2" id="KW-0863">Zinc-finger</keyword>
<dbReference type="PANTHER" id="PTHR38777:SF1">
    <property type="entry name" value="DNAK SUPPRESSOR PROTEIN"/>
    <property type="match status" value="1"/>
</dbReference>
<dbReference type="PROSITE" id="PS51128">
    <property type="entry name" value="ZF_DKSA_2"/>
    <property type="match status" value="1"/>
</dbReference>
<comment type="caution">
    <text evidence="6">The sequence shown here is derived from an EMBL/GenBank/DDBJ whole genome shotgun (WGS) entry which is preliminary data.</text>
</comment>
<organism evidence="6 7">
    <name type="scientific">Yersinia kristensenii</name>
    <dbReference type="NCBI Taxonomy" id="28152"/>
    <lineage>
        <taxon>Bacteria</taxon>
        <taxon>Pseudomonadati</taxon>
        <taxon>Pseudomonadota</taxon>
        <taxon>Gammaproteobacteria</taxon>
        <taxon>Enterobacterales</taxon>
        <taxon>Yersiniaceae</taxon>
        <taxon>Yersinia</taxon>
    </lineage>
</organism>
<dbReference type="NCBIfam" id="TIGR02419">
    <property type="entry name" value="C4_traR_proteo"/>
    <property type="match status" value="1"/>
</dbReference>
<accession>A0AB73NI86</accession>
<dbReference type="EMBL" id="NHOG01000017">
    <property type="protein sequence ID" value="OVZ79550.1"/>
    <property type="molecule type" value="Genomic_DNA"/>
</dbReference>
<keyword evidence="3" id="KW-0862">Zinc</keyword>
<dbReference type="GO" id="GO:1900378">
    <property type="term" value="P:positive regulation of secondary metabolite biosynthetic process"/>
    <property type="evidence" value="ECO:0007669"/>
    <property type="project" value="TreeGrafter"/>
</dbReference>
<feature type="zinc finger region" description="dksA C4-type" evidence="4">
    <location>
        <begin position="35"/>
        <end position="59"/>
    </location>
</feature>
<keyword evidence="7" id="KW-1185">Reference proteome</keyword>
<evidence type="ECO:0000256" key="4">
    <source>
        <dbReference type="PROSITE-ProRule" id="PRU00510"/>
    </source>
</evidence>
<evidence type="ECO:0000313" key="6">
    <source>
        <dbReference type="EMBL" id="OVZ79550.1"/>
    </source>
</evidence>
<dbReference type="GO" id="GO:0008270">
    <property type="term" value="F:zinc ion binding"/>
    <property type="evidence" value="ECO:0007669"/>
    <property type="project" value="UniProtKB-KW"/>
</dbReference>
<dbReference type="Pfam" id="PF01258">
    <property type="entry name" value="zf-dskA_traR"/>
    <property type="match status" value="1"/>
</dbReference>
<proteinExistence type="predicted"/>
<evidence type="ECO:0000256" key="3">
    <source>
        <dbReference type="ARBA" id="ARBA00022833"/>
    </source>
</evidence>
<keyword evidence="1" id="KW-0479">Metal-binding</keyword>
<feature type="domain" description="Zinc finger DksA/TraR C4-type" evidence="5">
    <location>
        <begin position="35"/>
        <end position="65"/>
    </location>
</feature>
<evidence type="ECO:0000259" key="5">
    <source>
        <dbReference type="Pfam" id="PF01258"/>
    </source>
</evidence>
<dbReference type="InterPro" id="IPR000962">
    <property type="entry name" value="Znf_DskA_TraR"/>
</dbReference>
<dbReference type="Proteomes" id="UP000195840">
    <property type="component" value="Unassembled WGS sequence"/>
</dbReference>
<dbReference type="InterPro" id="IPR012783">
    <property type="entry name" value="Znf_C4_TraR"/>
</dbReference>
<sequence>MVDSMDIIQEHQFATLERQIAAARITLTGVSAFFCEDCDQPIPEARRTALLGIQFCVSCQQIREQLTQHYRR</sequence>
<evidence type="ECO:0000313" key="7">
    <source>
        <dbReference type="Proteomes" id="UP000195840"/>
    </source>
</evidence>
<dbReference type="SUPFAM" id="SSF57716">
    <property type="entry name" value="Glucocorticoid receptor-like (DNA-binding domain)"/>
    <property type="match status" value="1"/>
</dbReference>
<evidence type="ECO:0000256" key="1">
    <source>
        <dbReference type="ARBA" id="ARBA00022723"/>
    </source>
</evidence>
<gene>
    <name evidence="6" type="ORF">CBW52_14925</name>
</gene>
<dbReference type="PANTHER" id="PTHR38777">
    <property type="entry name" value="FELS-2 PROPHAGE PROTEIN"/>
    <property type="match status" value="1"/>
</dbReference>
<dbReference type="RefSeq" id="WP_087795504.1">
    <property type="nucleotide sequence ID" value="NZ_CAWNET010000009.1"/>
</dbReference>